<dbReference type="EMBL" id="JAATJV010444998">
    <property type="protein sequence ID" value="MBZ3891055.1"/>
    <property type="molecule type" value="Genomic_DNA"/>
</dbReference>
<reference evidence="1" key="1">
    <citation type="submission" date="2020-03" db="EMBL/GenBank/DDBJ databases">
        <title>Studies in the Genomics of Life Span.</title>
        <authorList>
            <person name="Glass D."/>
        </authorList>
    </citation>
    <scope>NUCLEOTIDE SEQUENCE</scope>
    <source>
        <strain evidence="1">SUZIE</strain>
        <tissue evidence="1">Muscle</tissue>
    </source>
</reference>
<keyword evidence="2" id="KW-1185">Reference proteome</keyword>
<dbReference type="Proteomes" id="UP001166674">
    <property type="component" value="Unassembled WGS sequence"/>
</dbReference>
<protein>
    <submittedName>
        <fullName evidence="1">Sorting nexin-18</fullName>
    </submittedName>
</protein>
<proteinExistence type="predicted"/>
<name>A0AA41NIH5_SCICA</name>
<comment type="caution">
    <text evidence="1">The sequence shown here is derived from an EMBL/GenBank/DDBJ whole genome shotgun (WGS) entry which is preliminary data.</text>
</comment>
<gene>
    <name evidence="1" type="ORF">SUZIE_211110</name>
</gene>
<organism evidence="1 2">
    <name type="scientific">Sciurus carolinensis</name>
    <name type="common">Eastern gray squirrel</name>
    <dbReference type="NCBI Taxonomy" id="30640"/>
    <lineage>
        <taxon>Eukaryota</taxon>
        <taxon>Metazoa</taxon>
        <taxon>Chordata</taxon>
        <taxon>Craniata</taxon>
        <taxon>Vertebrata</taxon>
        <taxon>Euteleostomi</taxon>
        <taxon>Mammalia</taxon>
        <taxon>Eutheria</taxon>
        <taxon>Euarchontoglires</taxon>
        <taxon>Glires</taxon>
        <taxon>Rodentia</taxon>
        <taxon>Sciuromorpha</taxon>
        <taxon>Sciuridae</taxon>
        <taxon>Sciurinae</taxon>
        <taxon>Sciurini</taxon>
        <taxon>Sciurus</taxon>
    </lineage>
</organism>
<accession>A0AA41NIH5</accession>
<dbReference type="AlphaFoldDB" id="A0AA41NIH5"/>
<evidence type="ECO:0000313" key="1">
    <source>
        <dbReference type="EMBL" id="MBZ3891055.1"/>
    </source>
</evidence>
<evidence type="ECO:0000313" key="2">
    <source>
        <dbReference type="Proteomes" id="UP001166674"/>
    </source>
</evidence>
<sequence>MINNDPMLVAALHNSQGHQQSGTEGATSGQVTGVACDLQGSSPCARAKGQAAVLPGAISLEVRELGEILLLEQEVQSLCSKQDIKDWLKGVNNRCDGLFQASYEYVIQAPKLGPAGGGCSGAPACYANVPPGGFQSLLSAPQPPQPRLLQVAE</sequence>